<gene>
    <name evidence="3" type="ORF">TeGR_g9600</name>
</gene>
<accession>A0ABQ6N418</accession>
<protein>
    <submittedName>
        <fullName evidence="3">Uncharacterized protein</fullName>
    </submittedName>
</protein>
<feature type="chain" id="PRO_5045119898" evidence="2">
    <location>
        <begin position="16"/>
        <end position="143"/>
    </location>
</feature>
<comment type="caution">
    <text evidence="3">The sequence shown here is derived from an EMBL/GenBank/DDBJ whole genome shotgun (WGS) entry which is preliminary data.</text>
</comment>
<proteinExistence type="predicted"/>
<dbReference type="EMBL" id="BRYB01002070">
    <property type="protein sequence ID" value="GMI39148.1"/>
    <property type="molecule type" value="Genomic_DNA"/>
</dbReference>
<organism evidence="3 4">
    <name type="scientific">Tetraparma gracilis</name>
    <dbReference type="NCBI Taxonomy" id="2962635"/>
    <lineage>
        <taxon>Eukaryota</taxon>
        <taxon>Sar</taxon>
        <taxon>Stramenopiles</taxon>
        <taxon>Ochrophyta</taxon>
        <taxon>Bolidophyceae</taxon>
        <taxon>Parmales</taxon>
        <taxon>Triparmaceae</taxon>
        <taxon>Tetraparma</taxon>
    </lineage>
</organism>
<reference evidence="3 4" key="1">
    <citation type="journal article" date="2023" name="Commun. Biol.">
        <title>Genome analysis of Parmales, the sister group of diatoms, reveals the evolutionary specialization of diatoms from phago-mixotrophs to photoautotrophs.</title>
        <authorList>
            <person name="Ban H."/>
            <person name="Sato S."/>
            <person name="Yoshikawa S."/>
            <person name="Yamada K."/>
            <person name="Nakamura Y."/>
            <person name="Ichinomiya M."/>
            <person name="Sato N."/>
            <person name="Blanc-Mathieu R."/>
            <person name="Endo H."/>
            <person name="Kuwata A."/>
            <person name="Ogata H."/>
        </authorList>
    </citation>
    <scope>NUCLEOTIDE SEQUENCE [LARGE SCALE GENOMIC DNA]</scope>
</reference>
<dbReference type="Proteomes" id="UP001165060">
    <property type="component" value="Unassembled WGS sequence"/>
</dbReference>
<evidence type="ECO:0000256" key="1">
    <source>
        <dbReference type="SAM" id="MobiDB-lite"/>
    </source>
</evidence>
<feature type="region of interest" description="Disordered" evidence="1">
    <location>
        <begin position="31"/>
        <end position="58"/>
    </location>
</feature>
<feature type="compositionally biased region" description="Pro residues" evidence="1">
    <location>
        <begin position="36"/>
        <end position="55"/>
    </location>
</feature>
<keyword evidence="4" id="KW-1185">Reference proteome</keyword>
<name>A0ABQ6N418_9STRA</name>
<sequence>MRYLLLLSLLPPSRAFLPPPAPRAGRCALRVQPSDPLAPEPADPSDPPFDPPFDPSDPSLSSLLIEVPITAADELPAPLTQMERLAKSTGFDNPLSKLLLLLTALSLLSNLALGTGWLGDALGGGGVAGARDVPLDLSQYTIF</sequence>
<keyword evidence="2" id="KW-0732">Signal</keyword>
<feature type="signal peptide" evidence="2">
    <location>
        <begin position="1"/>
        <end position="15"/>
    </location>
</feature>
<evidence type="ECO:0000313" key="3">
    <source>
        <dbReference type="EMBL" id="GMI39148.1"/>
    </source>
</evidence>
<evidence type="ECO:0000256" key="2">
    <source>
        <dbReference type="SAM" id="SignalP"/>
    </source>
</evidence>
<evidence type="ECO:0000313" key="4">
    <source>
        <dbReference type="Proteomes" id="UP001165060"/>
    </source>
</evidence>